<evidence type="ECO:0000256" key="1">
    <source>
        <dbReference type="ARBA" id="ARBA00004651"/>
    </source>
</evidence>
<evidence type="ECO:0000256" key="4">
    <source>
        <dbReference type="ARBA" id="ARBA00022692"/>
    </source>
</evidence>
<feature type="transmembrane region" description="Helical" evidence="7">
    <location>
        <begin position="308"/>
        <end position="327"/>
    </location>
</feature>
<proteinExistence type="inferred from homology"/>
<comment type="caution">
    <text evidence="9">The sequence shown here is derived from an EMBL/GenBank/DDBJ whole genome shotgun (WGS) entry which is preliminary data.</text>
</comment>
<dbReference type="InterPro" id="IPR004869">
    <property type="entry name" value="MMPL_dom"/>
</dbReference>
<keyword evidence="5 7" id="KW-1133">Transmembrane helix</keyword>
<feature type="transmembrane region" description="Helical" evidence="7">
    <location>
        <begin position="959"/>
        <end position="978"/>
    </location>
</feature>
<dbReference type="InterPro" id="IPR050545">
    <property type="entry name" value="Mycobact_MmpL"/>
</dbReference>
<dbReference type="Gene3D" id="1.20.1640.10">
    <property type="entry name" value="Multidrug efflux transporter AcrB transmembrane domain"/>
    <property type="match status" value="2"/>
</dbReference>
<dbReference type="OrthoDB" id="9782006at2"/>
<dbReference type="AlphaFoldDB" id="A0A433Y7V8"/>
<feature type="domain" description="Membrane transport protein MMPL" evidence="8">
    <location>
        <begin position="672"/>
        <end position="1014"/>
    </location>
</feature>
<feature type="transmembrane region" description="Helical" evidence="7">
    <location>
        <begin position="883"/>
        <end position="904"/>
    </location>
</feature>
<dbReference type="GO" id="GO:0005886">
    <property type="term" value="C:plasma membrane"/>
    <property type="evidence" value="ECO:0007669"/>
    <property type="project" value="UniProtKB-SubCell"/>
</dbReference>
<evidence type="ECO:0000313" key="10">
    <source>
        <dbReference type="Proteomes" id="UP000279446"/>
    </source>
</evidence>
<dbReference type="EMBL" id="RZNY01000011">
    <property type="protein sequence ID" value="RUT45503.1"/>
    <property type="molecule type" value="Genomic_DNA"/>
</dbReference>
<organism evidence="9 10">
    <name type="scientific">Paenibacillus anaericanus</name>
    <dbReference type="NCBI Taxonomy" id="170367"/>
    <lineage>
        <taxon>Bacteria</taxon>
        <taxon>Bacillati</taxon>
        <taxon>Bacillota</taxon>
        <taxon>Bacilli</taxon>
        <taxon>Bacillales</taxon>
        <taxon>Paenibacillaceae</taxon>
        <taxon>Paenibacillus</taxon>
    </lineage>
</organism>
<comment type="subcellular location">
    <subcellularLocation>
        <location evidence="1">Cell membrane</location>
        <topology evidence="1">Multi-pass membrane protein</topology>
    </subcellularLocation>
</comment>
<evidence type="ECO:0000313" key="9">
    <source>
        <dbReference type="EMBL" id="RUT45503.1"/>
    </source>
</evidence>
<protein>
    <submittedName>
        <fullName evidence="9">MMPL family transporter</fullName>
    </submittedName>
</protein>
<reference evidence="9 10" key="1">
    <citation type="submission" date="2018-12" db="EMBL/GenBank/DDBJ databases">
        <authorList>
            <person name="Sun L."/>
            <person name="Chen Z."/>
        </authorList>
    </citation>
    <scope>NUCLEOTIDE SEQUENCE [LARGE SCALE GENOMIC DNA]</scope>
    <source>
        <strain evidence="9 10">DSM 15890</strain>
    </source>
</reference>
<dbReference type="SUPFAM" id="SSF82866">
    <property type="entry name" value="Multidrug efflux transporter AcrB transmembrane domain"/>
    <property type="match status" value="2"/>
</dbReference>
<keyword evidence="4 7" id="KW-0812">Transmembrane</keyword>
<keyword evidence="10" id="KW-1185">Reference proteome</keyword>
<dbReference type="Pfam" id="PF03176">
    <property type="entry name" value="MMPL"/>
    <property type="match status" value="2"/>
</dbReference>
<evidence type="ECO:0000256" key="2">
    <source>
        <dbReference type="ARBA" id="ARBA00010157"/>
    </source>
</evidence>
<feature type="transmembrane region" description="Helical" evidence="7">
    <location>
        <begin position="200"/>
        <end position="221"/>
    </location>
</feature>
<evidence type="ECO:0000256" key="5">
    <source>
        <dbReference type="ARBA" id="ARBA00022989"/>
    </source>
</evidence>
<evidence type="ECO:0000259" key="8">
    <source>
        <dbReference type="Pfam" id="PF03176"/>
    </source>
</evidence>
<keyword evidence="6 7" id="KW-0472">Membrane</keyword>
<dbReference type="PANTHER" id="PTHR33406:SF6">
    <property type="entry name" value="MEMBRANE PROTEIN YDGH-RELATED"/>
    <property type="match status" value="1"/>
</dbReference>
<feature type="transmembrane region" description="Helical" evidence="7">
    <location>
        <begin position="280"/>
        <end position="302"/>
    </location>
</feature>
<dbReference type="NCBIfam" id="TIGR03057">
    <property type="entry name" value="xxxLxxG_by_4"/>
    <property type="match status" value="1"/>
</dbReference>
<keyword evidence="3" id="KW-1003">Cell membrane</keyword>
<comment type="similarity">
    <text evidence="2">Belongs to the resistance-nodulation-cell division (RND) (TC 2.A.6) family. MmpL subfamily.</text>
</comment>
<feature type="domain" description="Membrane transport protein MMPL" evidence="8">
    <location>
        <begin position="43"/>
        <end position="362"/>
    </location>
</feature>
<accession>A0A433Y7V8</accession>
<name>A0A433Y7V8_9BACL</name>
<feature type="transmembrane region" description="Helical" evidence="7">
    <location>
        <begin position="357"/>
        <end position="377"/>
    </location>
</feature>
<feature type="transmembrane region" description="Helical" evidence="7">
    <location>
        <begin position="177"/>
        <end position="193"/>
    </location>
</feature>
<dbReference type="RefSeq" id="WP_127192778.1">
    <property type="nucleotide sequence ID" value="NZ_RZNY01000011.1"/>
</dbReference>
<sequence length="1037" mass="112116">MHKVIKWRWGILALWLVVTIVLAVFQPDVNAILRQRGQDPLQENSPSKVAASILNKMHPTNGTSNIIVFHNPDKLTDQDMQQIEAGIGSIKSHQTELGVGDMLDPFSMPDAKSSLISEDQTTIMASFSLDKKQREIEDIKEEFNQTLKDVKVPFYLTGEEFIQNDYLKASEKGVEKSAILTVIFILVVLIIMFRSVIIPFVSLFAVGITYLCSMGIAAQLIDKFHFPLTSLTQMLLIAILFGIGTDYNILLFNRFKEELAHGKSTDEAIISTYKTAGKTIVYSILTVFIAFAGLSFSTFGIYQSANVVAIGAVILLLEIMTLTPFIMKTLGNKLFWPTKKVTGHKENKLWAKMTSTAVKYPVLTTGIIVIMMIPVLLSSGQKLSFDQIKELGDGYESTHGFNIVAEHFSRGQALPTTVVAQSDKAMDNNESLAVVDKLTDKLKEVDGVKMVASVTQPQSEPIDEFYISSQTETVADGIHDTKDGVDQIQDGILQMQDKLVSPDFSSVDQLVSGTGQVQNGYTQITDAINQVTQGIDQGAGGAAQLRDGIKSLETGLNAVAAETSKLSNGMTQLNLGYNTLGDGYVQLESKLPAIQQGLAGMNGLIGGLGAKYSDLGQDPDYLTLKQTGTGLESGMAQIIGGFQELNKNYTQLNENFAKASQGLQQIAEAQTQMTNGLAALSSGADALVKGLKEGAAGNREIATNMKRLNEGLAGVKDGQQKLSTGLSQLSDGMTQLKDGLGKSGDGLGDISDGLNKTGNFITELNSSKTFFIPREALTSEDFKGSLNNFMSQDRTITKWIVILDLDPYSPAAMETIEKINDTMTTGLNGTVLAGAKFGATGPSSTTYDMNAAQVESFSSTAIIIIAGIFLVLLFVIRKFWTSVYIVLSLLASYYVAMAASNVVAEYIIKADGVSSFVPFFSFIIIVAVGVDYSIFLMMRYKEHEDLPTGEAIIHAAKHVGGVVISAMIILGGTLATLAPSGLILLIELAVATIVGLVVLCFIFLPMLLPALMLLPESIKNRKRSSNSENLVMKISNK</sequence>
<dbReference type="InterPro" id="IPR023908">
    <property type="entry name" value="xxxLxxG_rpt"/>
</dbReference>
<evidence type="ECO:0000256" key="6">
    <source>
        <dbReference type="ARBA" id="ARBA00023136"/>
    </source>
</evidence>
<feature type="transmembrane region" description="Helical" evidence="7">
    <location>
        <begin position="857"/>
        <end position="876"/>
    </location>
</feature>
<dbReference type="Proteomes" id="UP000279446">
    <property type="component" value="Unassembled WGS sequence"/>
</dbReference>
<feature type="transmembrane region" description="Helical" evidence="7">
    <location>
        <begin position="916"/>
        <end position="938"/>
    </location>
</feature>
<evidence type="ECO:0000256" key="3">
    <source>
        <dbReference type="ARBA" id="ARBA00022475"/>
    </source>
</evidence>
<gene>
    <name evidence="9" type="ORF">EJP82_14495</name>
</gene>
<evidence type="ECO:0000256" key="7">
    <source>
        <dbReference type="SAM" id="Phobius"/>
    </source>
</evidence>
<feature type="transmembrane region" description="Helical" evidence="7">
    <location>
        <begin position="984"/>
        <end position="1014"/>
    </location>
</feature>
<dbReference type="Gene3D" id="1.10.287.950">
    <property type="entry name" value="Methyl-accepting chemotaxis protein"/>
    <property type="match status" value="2"/>
</dbReference>
<feature type="transmembrane region" description="Helical" evidence="7">
    <location>
        <begin position="233"/>
        <end position="253"/>
    </location>
</feature>
<dbReference type="PANTHER" id="PTHR33406">
    <property type="entry name" value="MEMBRANE PROTEIN MJ1562-RELATED"/>
    <property type="match status" value="1"/>
</dbReference>